<keyword evidence="2" id="KW-0805">Transcription regulation</keyword>
<evidence type="ECO:0000313" key="5">
    <source>
        <dbReference type="EMBL" id="ANH82137.1"/>
    </source>
</evidence>
<dbReference type="Gene3D" id="1.10.4040.10">
    <property type="entry name" value="Penicillinase repressor domain"/>
    <property type="match status" value="1"/>
</dbReference>
<protein>
    <submittedName>
        <fullName evidence="5">Transcriptional regulator</fullName>
    </submittedName>
</protein>
<dbReference type="GO" id="GO:0003677">
    <property type="term" value="F:DNA binding"/>
    <property type="evidence" value="ECO:0007669"/>
    <property type="project" value="UniProtKB-KW"/>
</dbReference>
<gene>
    <name evidence="5" type="ORF">A8C56_15200</name>
</gene>
<dbReference type="KEGG" id="nia:A8C56_15200"/>
<organism evidence="5 6">
    <name type="scientific">Niabella ginsenosidivorans</name>
    <dbReference type="NCBI Taxonomy" id="1176587"/>
    <lineage>
        <taxon>Bacteria</taxon>
        <taxon>Pseudomonadati</taxon>
        <taxon>Bacteroidota</taxon>
        <taxon>Chitinophagia</taxon>
        <taxon>Chitinophagales</taxon>
        <taxon>Chitinophagaceae</taxon>
        <taxon>Niabella</taxon>
    </lineage>
</organism>
<dbReference type="SUPFAM" id="SSF46785">
    <property type="entry name" value="Winged helix' DNA-binding domain"/>
    <property type="match status" value="1"/>
</dbReference>
<dbReference type="Gene3D" id="1.10.10.10">
    <property type="entry name" value="Winged helix-like DNA-binding domain superfamily/Winged helix DNA-binding domain"/>
    <property type="match status" value="1"/>
</dbReference>
<dbReference type="InterPro" id="IPR036390">
    <property type="entry name" value="WH_DNA-bd_sf"/>
</dbReference>
<dbReference type="InterPro" id="IPR005650">
    <property type="entry name" value="BlaI_family"/>
</dbReference>
<evidence type="ECO:0000313" key="6">
    <source>
        <dbReference type="Proteomes" id="UP000077667"/>
    </source>
</evidence>
<dbReference type="Pfam" id="PF03965">
    <property type="entry name" value="Penicillinase_R"/>
    <property type="match status" value="1"/>
</dbReference>
<dbReference type="InterPro" id="IPR036388">
    <property type="entry name" value="WH-like_DNA-bd_sf"/>
</dbReference>
<evidence type="ECO:0000256" key="3">
    <source>
        <dbReference type="ARBA" id="ARBA00023125"/>
    </source>
</evidence>
<keyword evidence="6" id="KW-1185">Reference proteome</keyword>
<dbReference type="GO" id="GO:0045892">
    <property type="term" value="P:negative regulation of DNA-templated transcription"/>
    <property type="evidence" value="ECO:0007669"/>
    <property type="project" value="InterPro"/>
</dbReference>
<reference evidence="5 6" key="1">
    <citation type="submission" date="2016-05" db="EMBL/GenBank/DDBJ databases">
        <title>Niabella ginsenosidivorans BS26 whole genome sequencing.</title>
        <authorList>
            <person name="Im W.T."/>
            <person name="Siddiqi M.Z."/>
        </authorList>
    </citation>
    <scope>NUCLEOTIDE SEQUENCE [LARGE SCALE GENOMIC DNA]</scope>
    <source>
        <strain evidence="5 6">BS26</strain>
    </source>
</reference>
<dbReference type="EMBL" id="CP015772">
    <property type="protein sequence ID" value="ANH82137.1"/>
    <property type="molecule type" value="Genomic_DNA"/>
</dbReference>
<accession>A0A1A9I389</accession>
<evidence type="ECO:0000256" key="4">
    <source>
        <dbReference type="ARBA" id="ARBA00023163"/>
    </source>
</evidence>
<evidence type="ECO:0000256" key="1">
    <source>
        <dbReference type="ARBA" id="ARBA00011046"/>
    </source>
</evidence>
<name>A0A1A9I389_9BACT</name>
<dbReference type="PIRSF" id="PIRSF019455">
    <property type="entry name" value="CopR_AtkY"/>
    <property type="match status" value="1"/>
</dbReference>
<comment type="similarity">
    <text evidence="1">Belongs to the BlaI transcriptional regulatory family.</text>
</comment>
<dbReference type="AlphaFoldDB" id="A0A1A9I389"/>
<dbReference type="RefSeq" id="WP_067757764.1">
    <property type="nucleotide sequence ID" value="NZ_CP015772.1"/>
</dbReference>
<keyword evidence="4" id="KW-0804">Transcription</keyword>
<keyword evidence="3" id="KW-0238">DNA-binding</keyword>
<dbReference type="Proteomes" id="UP000077667">
    <property type="component" value="Chromosome"/>
</dbReference>
<sequence length="120" mass="13845">MKKLTAQEEQLMLAVWQAGEGNVKVFMELLPEQLPYTTVASTIKNLEKKGYVSARLFGNVYVYKPAISEEEYKKKFMGSVVKDYFSNSYKELVSFFIDQKKLSAQELKEILKMIESGKKK</sequence>
<dbReference type="OrthoDB" id="1098508at2"/>
<proteinExistence type="inferred from homology"/>
<dbReference type="STRING" id="1176587.A8C56_15200"/>
<evidence type="ECO:0000256" key="2">
    <source>
        <dbReference type="ARBA" id="ARBA00023015"/>
    </source>
</evidence>